<dbReference type="InterPro" id="IPR016166">
    <property type="entry name" value="FAD-bd_PCMH"/>
</dbReference>
<dbReference type="InterPro" id="IPR006094">
    <property type="entry name" value="Oxid_FAD_bind_N"/>
</dbReference>
<keyword evidence="1" id="KW-0274">FAD</keyword>
<dbReference type="PIRSF" id="PIRSF000136">
    <property type="entry name" value="LGO_GLO"/>
    <property type="match status" value="1"/>
</dbReference>
<protein>
    <submittedName>
        <fullName evidence="4">FAD-binding protein</fullName>
    </submittedName>
</protein>
<reference evidence="4" key="1">
    <citation type="submission" date="2024-05" db="EMBL/GenBank/DDBJ databases">
        <authorList>
            <person name="Jung D.-H."/>
        </authorList>
    </citation>
    <scope>NUCLEOTIDE SEQUENCE</scope>
    <source>
        <strain evidence="4">JA-25</strain>
    </source>
</reference>
<name>A0ABX0QP36_9BACT</name>
<proteinExistence type="predicted"/>
<dbReference type="Proteomes" id="UP000606008">
    <property type="component" value="Unassembled WGS sequence"/>
</dbReference>
<dbReference type="PANTHER" id="PTHR43762:SF1">
    <property type="entry name" value="D-ARABINONO-1,4-LACTONE OXIDASE"/>
    <property type="match status" value="1"/>
</dbReference>
<dbReference type="Gene3D" id="3.30.465.10">
    <property type="match status" value="1"/>
</dbReference>
<keyword evidence="2" id="KW-0560">Oxidoreductase</keyword>
<dbReference type="RefSeq" id="WP_166692823.1">
    <property type="nucleotide sequence ID" value="NZ_WAEL01000006.1"/>
</dbReference>
<dbReference type="InterPro" id="IPR036318">
    <property type="entry name" value="FAD-bd_PCMH-like_sf"/>
</dbReference>
<evidence type="ECO:0000313" key="4">
    <source>
        <dbReference type="EMBL" id="NID11894.1"/>
    </source>
</evidence>
<keyword evidence="5" id="KW-1185">Reference proteome</keyword>
<dbReference type="Gene3D" id="3.30.70.2530">
    <property type="match status" value="1"/>
</dbReference>
<dbReference type="InterPro" id="IPR007173">
    <property type="entry name" value="ALO_C"/>
</dbReference>
<dbReference type="PROSITE" id="PS51387">
    <property type="entry name" value="FAD_PCMH"/>
    <property type="match status" value="1"/>
</dbReference>
<evidence type="ECO:0000259" key="3">
    <source>
        <dbReference type="PROSITE" id="PS51387"/>
    </source>
</evidence>
<feature type="domain" description="FAD-binding PCMH-type" evidence="3">
    <location>
        <begin position="40"/>
        <end position="206"/>
    </location>
</feature>
<evidence type="ECO:0000313" key="5">
    <source>
        <dbReference type="Proteomes" id="UP000606008"/>
    </source>
</evidence>
<dbReference type="Gene3D" id="3.30.70.2520">
    <property type="match status" value="1"/>
</dbReference>
<dbReference type="EMBL" id="WAEL01000006">
    <property type="protein sequence ID" value="NID11894.1"/>
    <property type="molecule type" value="Genomic_DNA"/>
</dbReference>
<evidence type="ECO:0000256" key="2">
    <source>
        <dbReference type="ARBA" id="ARBA00023002"/>
    </source>
</evidence>
<dbReference type="InterPro" id="IPR016169">
    <property type="entry name" value="FAD-bd_PCMH_sub2"/>
</dbReference>
<dbReference type="Gene3D" id="3.30.43.10">
    <property type="entry name" value="Uridine Diphospho-n-acetylenolpyruvylglucosamine Reductase, domain 2"/>
    <property type="match status" value="1"/>
</dbReference>
<dbReference type="SUPFAM" id="SSF56176">
    <property type="entry name" value="FAD-binding/transporter-associated domain-like"/>
    <property type="match status" value="1"/>
</dbReference>
<dbReference type="Pfam" id="PF04030">
    <property type="entry name" value="ALO"/>
    <property type="match status" value="1"/>
</dbReference>
<dbReference type="PANTHER" id="PTHR43762">
    <property type="entry name" value="L-GULONOLACTONE OXIDASE"/>
    <property type="match status" value="1"/>
</dbReference>
<comment type="caution">
    <text evidence="4">The sequence shown here is derived from an EMBL/GenBank/DDBJ whole genome shotgun (WGS) entry which is preliminary data.</text>
</comment>
<gene>
    <name evidence="4" type="ORF">F7231_17110</name>
</gene>
<dbReference type="InterPro" id="IPR016171">
    <property type="entry name" value="Vanillyl_alc_oxidase_C-sub2"/>
</dbReference>
<dbReference type="Gene3D" id="1.10.45.10">
    <property type="entry name" value="Vanillyl-alcohol Oxidase, Chain A, domain 4"/>
    <property type="match status" value="1"/>
</dbReference>
<organism evidence="4 5">
    <name type="scientific">Fibrivirga algicola</name>
    <dbReference type="NCBI Taxonomy" id="2950420"/>
    <lineage>
        <taxon>Bacteria</taxon>
        <taxon>Pseudomonadati</taxon>
        <taxon>Bacteroidota</taxon>
        <taxon>Cytophagia</taxon>
        <taxon>Cytophagales</taxon>
        <taxon>Spirosomataceae</taxon>
        <taxon>Fibrivirga</taxon>
    </lineage>
</organism>
<dbReference type="InterPro" id="IPR010031">
    <property type="entry name" value="FAD_lactone_oxidase-like"/>
</dbReference>
<sequence>MKRNEFLKTSSALVAGTVLSPLIACDGQGKAVRKNWAGNYQYQAKEYYEPKTIDELQTIIKRAGQQKALGSCHCFNDIADSPLSQISTQHFNKLLSIDEQAMTVTVEAGARYGQFAPELDKRGYALHNLASLPHISVAGACATATHGSGVKNGNLATAVSALEMITANGEVVNLSRDKDETLFNGAVVGLGALGIVTKMTLAVQKTYQVRQDLFQDLPLQSLVDHFEEVLASGYSVSLFTDWQNKKISQVWVKRKVEPDTKALGVDFFGAKAATKNLHPITKMSAENCTEQMGVPGPWYERLPHFKMGFTPSSGEELQSEYFVPKMHAVEAFLALEKMGSIIYPQLMISEIRTIAADSFWMSPCYNQDCVAFHFTWKQNWEEVRKILPQIEAELAPFNARPHWGKLFKVDPQVIKERYDLLPEFLQLARMYDPRGKFRNKYLDLNVYVR</sequence>
<accession>A0ABX0QP36</accession>
<dbReference type="Pfam" id="PF01565">
    <property type="entry name" value="FAD_binding_4"/>
    <property type="match status" value="1"/>
</dbReference>
<evidence type="ECO:0000256" key="1">
    <source>
        <dbReference type="ARBA" id="ARBA00022827"/>
    </source>
</evidence>
<keyword evidence="1" id="KW-0285">Flavoprotein</keyword>
<dbReference type="InterPro" id="IPR016167">
    <property type="entry name" value="FAD-bd_PCMH_sub1"/>
</dbReference>